<dbReference type="PROSITE" id="PS51203">
    <property type="entry name" value="CS"/>
    <property type="match status" value="1"/>
</dbReference>
<dbReference type="AlphaFoldDB" id="A0A8S3S330"/>
<proteinExistence type="inferred from homology"/>
<dbReference type="SUPFAM" id="SSF49764">
    <property type="entry name" value="HSP20-like chaperones"/>
    <property type="match status" value="1"/>
</dbReference>
<dbReference type="GO" id="GO:0006457">
    <property type="term" value="P:protein folding"/>
    <property type="evidence" value="ECO:0007669"/>
    <property type="project" value="TreeGrafter"/>
</dbReference>
<evidence type="ECO:0000313" key="5">
    <source>
        <dbReference type="Proteomes" id="UP000683360"/>
    </source>
</evidence>
<dbReference type="Proteomes" id="UP000683360">
    <property type="component" value="Unassembled WGS sequence"/>
</dbReference>
<accession>A0A8S3S330</accession>
<dbReference type="InterPro" id="IPR045250">
    <property type="entry name" value="p23-like"/>
</dbReference>
<dbReference type="GO" id="GO:0051879">
    <property type="term" value="F:Hsp90 protein binding"/>
    <property type="evidence" value="ECO:0007669"/>
    <property type="project" value="InterPro"/>
</dbReference>
<reference evidence="4" key="1">
    <citation type="submission" date="2021-03" db="EMBL/GenBank/DDBJ databases">
        <authorList>
            <person name="Bekaert M."/>
        </authorList>
    </citation>
    <scope>NUCLEOTIDE SEQUENCE</scope>
</reference>
<dbReference type="GO" id="GO:0051087">
    <property type="term" value="F:protein-folding chaperone binding"/>
    <property type="evidence" value="ECO:0007669"/>
    <property type="project" value="TreeGrafter"/>
</dbReference>
<comment type="similarity">
    <text evidence="1">Belongs to the p23/wos2 family.</text>
</comment>
<evidence type="ECO:0000256" key="2">
    <source>
        <dbReference type="SAM" id="MobiDB-lite"/>
    </source>
</evidence>
<dbReference type="InterPro" id="IPR007052">
    <property type="entry name" value="CS_dom"/>
</dbReference>
<protein>
    <recommendedName>
        <fullName evidence="3">CS domain-containing protein</fullName>
    </recommendedName>
</protein>
<gene>
    <name evidence="4" type="ORF">MEDL_25262</name>
</gene>
<sequence length="239" mass="27324">MIKKLSQNINDTKKTNIPIIVLSVCILYGVKLCDNYCHDNRKNKTVLLEYGVAVILTRILNSVHISEDTRKHCQTLYHALVVKIPQSTSITNRPTGHIESPKQGTKVDGKLYSFFYDLYDEVNPFKCKYEIRGSEVGISLRKVEKGQWPRLTREKIKPSNLSVDFERFVDSSSDSEVDDEERPFMLTKSKNKQLPSNLKKPSAIDKNTNDVSSEESSSVSDEEVKYKTSAEYSPYDIFN</sequence>
<dbReference type="GO" id="GO:0005829">
    <property type="term" value="C:cytosol"/>
    <property type="evidence" value="ECO:0007669"/>
    <property type="project" value="TreeGrafter"/>
</dbReference>
<evidence type="ECO:0000313" key="4">
    <source>
        <dbReference type="EMBL" id="CAG2211318.1"/>
    </source>
</evidence>
<feature type="domain" description="CS" evidence="3">
    <location>
        <begin position="65"/>
        <end position="152"/>
    </location>
</feature>
<dbReference type="EMBL" id="CAJPWZ010001257">
    <property type="protein sequence ID" value="CAG2211318.1"/>
    <property type="molecule type" value="Genomic_DNA"/>
</dbReference>
<dbReference type="OrthoDB" id="249932at2759"/>
<feature type="compositionally biased region" description="Low complexity" evidence="2">
    <location>
        <begin position="210"/>
        <end position="219"/>
    </location>
</feature>
<dbReference type="PANTHER" id="PTHR22932">
    <property type="entry name" value="TELOMERASE-BINDING PROTEIN P23 HSP90 CO-CHAPERONE"/>
    <property type="match status" value="1"/>
</dbReference>
<keyword evidence="5" id="KW-1185">Reference proteome</keyword>
<evidence type="ECO:0000259" key="3">
    <source>
        <dbReference type="PROSITE" id="PS51203"/>
    </source>
</evidence>
<name>A0A8S3S330_MYTED</name>
<dbReference type="GO" id="GO:0005634">
    <property type="term" value="C:nucleus"/>
    <property type="evidence" value="ECO:0007669"/>
    <property type="project" value="TreeGrafter"/>
</dbReference>
<evidence type="ECO:0000256" key="1">
    <source>
        <dbReference type="ARBA" id="ARBA00025733"/>
    </source>
</evidence>
<organism evidence="4 5">
    <name type="scientific">Mytilus edulis</name>
    <name type="common">Blue mussel</name>
    <dbReference type="NCBI Taxonomy" id="6550"/>
    <lineage>
        <taxon>Eukaryota</taxon>
        <taxon>Metazoa</taxon>
        <taxon>Spiralia</taxon>
        <taxon>Lophotrochozoa</taxon>
        <taxon>Mollusca</taxon>
        <taxon>Bivalvia</taxon>
        <taxon>Autobranchia</taxon>
        <taxon>Pteriomorphia</taxon>
        <taxon>Mytilida</taxon>
        <taxon>Mytiloidea</taxon>
        <taxon>Mytilidae</taxon>
        <taxon>Mytilinae</taxon>
        <taxon>Mytilus</taxon>
    </lineage>
</organism>
<dbReference type="GO" id="GO:0051131">
    <property type="term" value="P:chaperone-mediated protein complex assembly"/>
    <property type="evidence" value="ECO:0007669"/>
    <property type="project" value="TreeGrafter"/>
</dbReference>
<feature type="region of interest" description="Disordered" evidence="2">
    <location>
        <begin position="172"/>
        <end position="226"/>
    </location>
</feature>
<dbReference type="Gene3D" id="2.60.40.790">
    <property type="match status" value="1"/>
</dbReference>
<comment type="caution">
    <text evidence="4">The sequence shown here is derived from an EMBL/GenBank/DDBJ whole genome shotgun (WGS) entry which is preliminary data.</text>
</comment>
<dbReference type="InterPro" id="IPR008978">
    <property type="entry name" value="HSP20-like_chaperone"/>
</dbReference>
<dbReference type="PANTHER" id="PTHR22932:SF1">
    <property type="entry name" value="CO-CHAPERONE PROTEIN DAF-41"/>
    <property type="match status" value="1"/>
</dbReference>